<evidence type="ECO:0000313" key="7">
    <source>
        <dbReference type="Proteomes" id="UP000503264"/>
    </source>
</evidence>
<dbReference type="PANTHER" id="PTHR13847">
    <property type="entry name" value="SARCOSINE DEHYDROGENASE-RELATED"/>
    <property type="match status" value="1"/>
</dbReference>
<evidence type="ECO:0000256" key="3">
    <source>
        <dbReference type="ARBA" id="ARBA00022630"/>
    </source>
</evidence>
<keyword evidence="7" id="KW-1185">Reference proteome</keyword>
<accession>A0A6G5QEE7</accession>
<dbReference type="RefSeq" id="WP_171993248.1">
    <property type="nucleotide sequence ID" value="NZ_CP012542.1"/>
</dbReference>
<dbReference type="GO" id="GO:0005737">
    <property type="term" value="C:cytoplasm"/>
    <property type="evidence" value="ECO:0007669"/>
    <property type="project" value="TreeGrafter"/>
</dbReference>
<evidence type="ECO:0000313" key="6">
    <source>
        <dbReference type="EMBL" id="QCD43937.1"/>
    </source>
</evidence>
<name>A0A6G5QEE7_9BACT</name>
<evidence type="ECO:0000256" key="2">
    <source>
        <dbReference type="ARBA" id="ARBA00009410"/>
    </source>
</evidence>
<proteinExistence type="inferred from homology"/>
<keyword evidence="4" id="KW-0560">Oxidoreductase</keyword>
<dbReference type="AlphaFoldDB" id="A0A6G5QEE7"/>
<dbReference type="PANTHER" id="PTHR13847:SF286">
    <property type="entry name" value="D-AMINO ACID DEHYDROGENASE"/>
    <property type="match status" value="1"/>
</dbReference>
<dbReference type="SUPFAM" id="SSF51905">
    <property type="entry name" value="FAD/NAD(P)-binding domain"/>
    <property type="match status" value="1"/>
</dbReference>
<reference evidence="6 7" key="1">
    <citation type="submission" date="2016-07" db="EMBL/GenBank/DDBJ databases">
        <title>Comparative genomics of the Campylobacter concisus group.</title>
        <authorList>
            <person name="Miller W.G."/>
            <person name="Yee E."/>
            <person name="Chapman M.H."/>
            <person name="Huynh S."/>
            <person name="Bono J.L."/>
            <person name="On S.L.W."/>
            <person name="StLeger J."/>
            <person name="Foster G."/>
            <person name="Parker C.T."/>
        </authorList>
    </citation>
    <scope>NUCLEOTIDE SEQUENCE [LARGE SCALE GENOMIC DNA]</scope>
    <source>
        <strain evidence="6 7">CCUG 21559</strain>
    </source>
</reference>
<dbReference type="GO" id="GO:0016491">
    <property type="term" value="F:oxidoreductase activity"/>
    <property type="evidence" value="ECO:0007669"/>
    <property type="project" value="UniProtKB-KW"/>
</dbReference>
<dbReference type="Gene3D" id="3.50.50.60">
    <property type="entry name" value="FAD/NAD(P)-binding domain"/>
    <property type="match status" value="1"/>
</dbReference>
<dbReference type="Proteomes" id="UP000503264">
    <property type="component" value="Chromosome"/>
</dbReference>
<evidence type="ECO:0000256" key="1">
    <source>
        <dbReference type="ARBA" id="ARBA00001974"/>
    </source>
</evidence>
<dbReference type="InterPro" id="IPR006076">
    <property type="entry name" value="FAD-dep_OxRdtase"/>
</dbReference>
<keyword evidence="3" id="KW-0285">Flavoprotein</keyword>
<dbReference type="Pfam" id="PF01266">
    <property type="entry name" value="DAO"/>
    <property type="match status" value="1"/>
</dbReference>
<comment type="cofactor">
    <cofactor evidence="1">
        <name>FAD</name>
        <dbReference type="ChEBI" id="CHEBI:57692"/>
    </cofactor>
</comment>
<protein>
    <submittedName>
        <fullName evidence="6">Putative FAD-dependent oxidoreductase</fullName>
    </submittedName>
</protein>
<sequence length="369" mass="41703">MSSIVVVGGGIVGLLNAYELAKNGLDVTLVRDSTSIKSNEILPVKEPFDNIFREFKQTFEPSYEFLKWGTRQIFNHFNLPKNRILLKKLAQRSMKIYEELGVKVSKNGTLSLFSDEKHFQKYLENLKTNDASEAIFSLTQNRDSLGLFSDFNGHCILNVDDCTIDVKRLIEILEKELFNMGVKVFDDELVSVEFDADKVSHMVFKGASFEADEFMLCDFNETAIYKMGLSFGVKKSRLYKISFLSQNLPEYPLFFVREGLSIIAEGENVKIYALGNEKSSVNEILNRVRDFTSTKELRELNMSFRDVVVGSKLPIFGRDSVYENLIFCFGFGAFELSSAASVAEILGKVVGNGLLNEQSDEILLYSGIL</sequence>
<dbReference type="InterPro" id="IPR036188">
    <property type="entry name" value="FAD/NAD-bd_sf"/>
</dbReference>
<evidence type="ECO:0000259" key="5">
    <source>
        <dbReference type="Pfam" id="PF01266"/>
    </source>
</evidence>
<evidence type="ECO:0000256" key="4">
    <source>
        <dbReference type="ARBA" id="ARBA00023002"/>
    </source>
</evidence>
<gene>
    <name evidence="6" type="ORF">CMUC_0117</name>
</gene>
<feature type="domain" description="FAD dependent oxidoreductase" evidence="5">
    <location>
        <begin position="4"/>
        <end position="31"/>
    </location>
</feature>
<dbReference type="Gene3D" id="3.30.9.10">
    <property type="entry name" value="D-Amino Acid Oxidase, subunit A, domain 2"/>
    <property type="match status" value="1"/>
</dbReference>
<organism evidence="6 7">
    <name type="scientific">Campylobacter mucosalis CCUG 21559</name>
    <dbReference type="NCBI Taxonomy" id="1032067"/>
    <lineage>
        <taxon>Bacteria</taxon>
        <taxon>Pseudomonadati</taxon>
        <taxon>Campylobacterota</taxon>
        <taxon>Epsilonproteobacteria</taxon>
        <taxon>Campylobacterales</taxon>
        <taxon>Campylobacteraceae</taxon>
        <taxon>Campylobacter</taxon>
    </lineage>
</organism>
<comment type="similarity">
    <text evidence="2">Belongs to the DadA oxidoreductase family.</text>
</comment>
<dbReference type="EMBL" id="CP012542">
    <property type="protein sequence ID" value="QCD43937.1"/>
    <property type="molecule type" value="Genomic_DNA"/>
</dbReference>